<proteinExistence type="inferred from homology"/>
<evidence type="ECO:0000256" key="3">
    <source>
        <dbReference type="ARBA" id="ARBA00023295"/>
    </source>
</evidence>
<name>A0ABR3P234_9PEZI</name>
<evidence type="ECO:0008006" key="8">
    <source>
        <dbReference type="Google" id="ProtNLM"/>
    </source>
</evidence>
<keyword evidence="2" id="KW-0378">Hydrolase</keyword>
<dbReference type="SUPFAM" id="SSF51445">
    <property type="entry name" value="(Trans)glycosidases"/>
    <property type="match status" value="1"/>
</dbReference>
<feature type="chain" id="PRO_5047286443" description="Beta-glucosidase" evidence="5">
    <location>
        <begin position="17"/>
        <end position="583"/>
    </location>
</feature>
<dbReference type="RefSeq" id="XP_069196465.1">
    <property type="nucleotide sequence ID" value="XM_069341855.1"/>
</dbReference>
<evidence type="ECO:0000256" key="2">
    <source>
        <dbReference type="ARBA" id="ARBA00022801"/>
    </source>
</evidence>
<sequence length="583" mass="65103">MSLVVPLLMLAGGALAQNASYFATSHINATTTASNGSTVANIDAYTTALNMNLDDIWNIFVGPVTPAAITTTVEATPVPSHSLIPPPFIHFPAFPPGREVPLSTKNESWSFPKDFFFGVAGAAFQVEGAAKAEGKGPSIWDLLPHRATNYVLNNVTGDVTDNHYYLYKQDIARIAAMGMKHYSFSIAWTRILPFGKGPVNQLGIDHYNDVIDTCLHYNMTPMATLYHWDLPLLLQNEYGGWLSEQIVDDFVTYARIAYSSFGDRVKDWFTINEPIEACSEYPYPTDYFKNYTIAGEHQKFVCGKNILLAHAKAYRLGKELVPNSNIAFKNNGGGKIPATNSSADLNATARAWDFMEGWFADPVFLNGDFNAAVRQYTDDFLPPFTAEERALINGSADFFAQDAYTSSVYFAPDDGVEGCLANVSNPLYPSCYNTSQYYSPSAGGWAIGPAADPLASWLSNAADWVPEFMRDIMRRWNPAGGIAISEMGFAEPYENSKQDLPSILYDTIRTDYYKKFMEALLISISEGIHIRGVMSWSFVDNFEWFSGTSVRFGLQYVNYTTQERHYKASFFEYVNQYYTYLEQ</sequence>
<dbReference type="Gene3D" id="3.20.20.80">
    <property type="entry name" value="Glycosidases"/>
    <property type="match status" value="1"/>
</dbReference>
<evidence type="ECO:0000313" key="7">
    <source>
        <dbReference type="Proteomes" id="UP001562354"/>
    </source>
</evidence>
<reference evidence="6 7" key="1">
    <citation type="submission" date="2024-07" db="EMBL/GenBank/DDBJ databases">
        <title>Draft sequence of the Neodothiora populina.</title>
        <authorList>
            <person name="Drown D.D."/>
            <person name="Schuette U.S."/>
            <person name="Buechlein A.B."/>
            <person name="Rusch D.R."/>
            <person name="Winton L.W."/>
            <person name="Adams G.A."/>
        </authorList>
    </citation>
    <scope>NUCLEOTIDE SEQUENCE [LARGE SCALE GENOMIC DNA]</scope>
    <source>
        <strain evidence="6 7">CPC 39397</strain>
    </source>
</reference>
<dbReference type="PANTHER" id="PTHR10353">
    <property type="entry name" value="GLYCOSYL HYDROLASE"/>
    <property type="match status" value="1"/>
</dbReference>
<dbReference type="InterPro" id="IPR017853">
    <property type="entry name" value="GH"/>
</dbReference>
<comment type="caution">
    <text evidence="6">The sequence shown here is derived from an EMBL/GenBank/DDBJ whole genome shotgun (WGS) entry which is preliminary data.</text>
</comment>
<keyword evidence="3" id="KW-0326">Glycosidase</keyword>
<keyword evidence="7" id="KW-1185">Reference proteome</keyword>
<gene>
    <name evidence="6" type="ORF">AAFC00_000245</name>
</gene>
<keyword evidence="5" id="KW-0732">Signal</keyword>
<evidence type="ECO:0000256" key="1">
    <source>
        <dbReference type="ARBA" id="ARBA00010838"/>
    </source>
</evidence>
<comment type="similarity">
    <text evidence="1 4">Belongs to the glycosyl hydrolase 1 family.</text>
</comment>
<dbReference type="InterPro" id="IPR033132">
    <property type="entry name" value="GH_1_N_CS"/>
</dbReference>
<dbReference type="InterPro" id="IPR001360">
    <property type="entry name" value="Glyco_hydro_1"/>
</dbReference>
<dbReference type="Pfam" id="PF00232">
    <property type="entry name" value="Glyco_hydro_1"/>
    <property type="match status" value="1"/>
</dbReference>
<evidence type="ECO:0000313" key="6">
    <source>
        <dbReference type="EMBL" id="KAL1296783.1"/>
    </source>
</evidence>
<evidence type="ECO:0000256" key="4">
    <source>
        <dbReference type="RuleBase" id="RU003690"/>
    </source>
</evidence>
<accession>A0ABR3P234</accession>
<evidence type="ECO:0000256" key="5">
    <source>
        <dbReference type="SAM" id="SignalP"/>
    </source>
</evidence>
<dbReference type="PROSITE" id="PS00653">
    <property type="entry name" value="GLYCOSYL_HYDROL_F1_2"/>
    <property type="match status" value="1"/>
</dbReference>
<feature type="signal peptide" evidence="5">
    <location>
        <begin position="1"/>
        <end position="16"/>
    </location>
</feature>
<protein>
    <recommendedName>
        <fullName evidence="8">Beta-glucosidase</fullName>
    </recommendedName>
</protein>
<dbReference type="PRINTS" id="PR00131">
    <property type="entry name" value="GLHYDRLASE1"/>
</dbReference>
<dbReference type="PANTHER" id="PTHR10353:SF36">
    <property type="entry name" value="LP05116P"/>
    <property type="match status" value="1"/>
</dbReference>
<dbReference type="Proteomes" id="UP001562354">
    <property type="component" value="Unassembled WGS sequence"/>
</dbReference>
<dbReference type="EMBL" id="JBFMKM010000018">
    <property type="protein sequence ID" value="KAL1296783.1"/>
    <property type="molecule type" value="Genomic_DNA"/>
</dbReference>
<dbReference type="GeneID" id="95973948"/>
<organism evidence="6 7">
    <name type="scientific">Neodothiora populina</name>
    <dbReference type="NCBI Taxonomy" id="2781224"/>
    <lineage>
        <taxon>Eukaryota</taxon>
        <taxon>Fungi</taxon>
        <taxon>Dikarya</taxon>
        <taxon>Ascomycota</taxon>
        <taxon>Pezizomycotina</taxon>
        <taxon>Dothideomycetes</taxon>
        <taxon>Dothideomycetidae</taxon>
        <taxon>Dothideales</taxon>
        <taxon>Dothioraceae</taxon>
        <taxon>Neodothiora</taxon>
    </lineage>
</organism>